<evidence type="ECO:0000256" key="2">
    <source>
        <dbReference type="ARBA" id="ARBA00023125"/>
    </source>
</evidence>
<proteinExistence type="predicted"/>
<dbReference type="PROSITE" id="PS50042">
    <property type="entry name" value="CNMP_BINDING_3"/>
    <property type="match status" value="1"/>
</dbReference>
<evidence type="ECO:0000313" key="7">
    <source>
        <dbReference type="Proteomes" id="UP001107961"/>
    </source>
</evidence>
<keyword evidence="3" id="KW-0804">Transcription</keyword>
<dbReference type="PROSITE" id="PS51063">
    <property type="entry name" value="HTH_CRP_2"/>
    <property type="match status" value="1"/>
</dbReference>
<dbReference type="GO" id="GO:0003677">
    <property type="term" value="F:DNA binding"/>
    <property type="evidence" value="ECO:0007669"/>
    <property type="project" value="UniProtKB-KW"/>
</dbReference>
<evidence type="ECO:0000259" key="5">
    <source>
        <dbReference type="PROSITE" id="PS51063"/>
    </source>
</evidence>
<dbReference type="InterPro" id="IPR014710">
    <property type="entry name" value="RmlC-like_jellyroll"/>
</dbReference>
<dbReference type="GO" id="GO:0005829">
    <property type="term" value="C:cytosol"/>
    <property type="evidence" value="ECO:0007669"/>
    <property type="project" value="TreeGrafter"/>
</dbReference>
<dbReference type="Pfam" id="PF13545">
    <property type="entry name" value="HTH_Crp_2"/>
    <property type="match status" value="1"/>
</dbReference>
<dbReference type="AlphaFoldDB" id="A0A9Q3ZD04"/>
<dbReference type="SUPFAM" id="SSF46785">
    <property type="entry name" value="Winged helix' DNA-binding domain"/>
    <property type="match status" value="1"/>
</dbReference>
<accession>A0A9Q3ZD04</accession>
<dbReference type="InterPro" id="IPR036388">
    <property type="entry name" value="WH-like_DNA-bd_sf"/>
</dbReference>
<dbReference type="InterPro" id="IPR050397">
    <property type="entry name" value="Env_Response_Regulators"/>
</dbReference>
<dbReference type="SMART" id="SM00419">
    <property type="entry name" value="HTH_CRP"/>
    <property type="match status" value="1"/>
</dbReference>
<sequence length="237" mass="26527">MSVKDHSDDITTSHGDVESMLRDSIWAQNLDSVALDHVRSQITEREVGPGEYVCHQGYPADHWIGVIQGLVKLSVLSPEGKAITLTGVNAGGWFGEGSLLKDEPRRYDGIAVGQTRVALMPRVTFTWLLDNSIAFNRFLLRQLNERLGLFISMVSFDRMLRPEARVARCLATLFNSYLYPNGSLSLKVSQEDVAQLCGMSRQRANQALRELEANGLLKVEYGRINIQDLEALRDYGE</sequence>
<dbReference type="Gene3D" id="1.10.10.10">
    <property type="entry name" value="Winged helix-like DNA-binding domain superfamily/Winged helix DNA-binding domain"/>
    <property type="match status" value="1"/>
</dbReference>
<keyword evidence="2" id="KW-0238">DNA-binding</keyword>
<dbReference type="InterPro" id="IPR018490">
    <property type="entry name" value="cNMP-bd_dom_sf"/>
</dbReference>
<dbReference type="Proteomes" id="UP001107961">
    <property type="component" value="Unassembled WGS sequence"/>
</dbReference>
<dbReference type="SUPFAM" id="SSF51206">
    <property type="entry name" value="cAMP-binding domain-like"/>
    <property type="match status" value="1"/>
</dbReference>
<keyword evidence="1" id="KW-0805">Transcription regulation</keyword>
<dbReference type="RefSeq" id="WP_022995305.1">
    <property type="nucleotide sequence ID" value="NZ_CBDDTQ010000001.1"/>
</dbReference>
<dbReference type="GeneID" id="94685873"/>
<dbReference type="EMBL" id="JAJVKT010000010">
    <property type="protein sequence ID" value="MCE7508950.1"/>
    <property type="molecule type" value="Genomic_DNA"/>
</dbReference>
<keyword evidence="7" id="KW-1185">Reference proteome</keyword>
<dbReference type="SMART" id="SM00100">
    <property type="entry name" value="cNMP"/>
    <property type="match status" value="1"/>
</dbReference>
<dbReference type="InterPro" id="IPR000595">
    <property type="entry name" value="cNMP-bd_dom"/>
</dbReference>
<comment type="caution">
    <text evidence="6">The sequence shown here is derived from an EMBL/GenBank/DDBJ whole genome shotgun (WGS) entry which is preliminary data.</text>
</comment>
<dbReference type="InterPro" id="IPR012318">
    <property type="entry name" value="HTH_CRP"/>
</dbReference>
<dbReference type="PANTHER" id="PTHR24567:SF68">
    <property type="entry name" value="DNA-BINDING TRANSCRIPTIONAL DUAL REGULATOR CRP"/>
    <property type="match status" value="1"/>
</dbReference>
<dbReference type="InterPro" id="IPR036390">
    <property type="entry name" value="WH_DNA-bd_sf"/>
</dbReference>
<dbReference type="CDD" id="cd00038">
    <property type="entry name" value="CAP_ED"/>
    <property type="match status" value="1"/>
</dbReference>
<name>A0A9Q3ZD04_9GAMM</name>
<dbReference type="GO" id="GO:0003700">
    <property type="term" value="F:DNA-binding transcription factor activity"/>
    <property type="evidence" value="ECO:0007669"/>
    <property type="project" value="TreeGrafter"/>
</dbReference>
<organism evidence="6 7">
    <name type="scientific">Alloalcanivorax xenomutans</name>
    <dbReference type="NCBI Taxonomy" id="1094342"/>
    <lineage>
        <taxon>Bacteria</taxon>
        <taxon>Pseudomonadati</taxon>
        <taxon>Pseudomonadota</taxon>
        <taxon>Gammaproteobacteria</taxon>
        <taxon>Oceanospirillales</taxon>
        <taxon>Alcanivoracaceae</taxon>
        <taxon>Alloalcanivorax</taxon>
    </lineage>
</organism>
<reference evidence="6" key="1">
    <citation type="submission" date="2022-01" db="EMBL/GenBank/DDBJ databases">
        <authorList>
            <person name="Karlyshev A.V."/>
            <person name="Jaspars M."/>
        </authorList>
    </citation>
    <scope>NUCLEOTIDE SEQUENCE</scope>
    <source>
        <strain evidence="6">AGSA3-2</strain>
    </source>
</reference>
<dbReference type="Pfam" id="PF00027">
    <property type="entry name" value="cNMP_binding"/>
    <property type="match status" value="1"/>
</dbReference>
<evidence type="ECO:0000259" key="4">
    <source>
        <dbReference type="PROSITE" id="PS50042"/>
    </source>
</evidence>
<protein>
    <submittedName>
        <fullName evidence="6">Crp/Fnr family transcriptional regulator</fullName>
    </submittedName>
</protein>
<evidence type="ECO:0000256" key="1">
    <source>
        <dbReference type="ARBA" id="ARBA00023015"/>
    </source>
</evidence>
<gene>
    <name evidence="6" type="ORF">LZG35_09905</name>
</gene>
<feature type="domain" description="Cyclic nucleotide-binding" evidence="4">
    <location>
        <begin position="26"/>
        <end position="146"/>
    </location>
</feature>
<evidence type="ECO:0000256" key="3">
    <source>
        <dbReference type="ARBA" id="ARBA00023163"/>
    </source>
</evidence>
<feature type="domain" description="HTH crp-type" evidence="5">
    <location>
        <begin position="160"/>
        <end position="230"/>
    </location>
</feature>
<evidence type="ECO:0000313" key="6">
    <source>
        <dbReference type="EMBL" id="MCE7508950.1"/>
    </source>
</evidence>
<dbReference type="PANTHER" id="PTHR24567">
    <property type="entry name" value="CRP FAMILY TRANSCRIPTIONAL REGULATORY PROTEIN"/>
    <property type="match status" value="1"/>
</dbReference>
<dbReference type="Gene3D" id="2.60.120.10">
    <property type="entry name" value="Jelly Rolls"/>
    <property type="match status" value="1"/>
</dbReference>